<accession>A0A222FMI1</accession>
<evidence type="ECO:0000313" key="2">
    <source>
        <dbReference type="Proteomes" id="UP000202440"/>
    </source>
</evidence>
<proteinExistence type="predicted"/>
<dbReference type="Proteomes" id="UP000202440">
    <property type="component" value="Chromosome"/>
</dbReference>
<dbReference type="RefSeq" id="WP_094061133.1">
    <property type="nucleotide sequence ID" value="NZ_CP022530.1"/>
</dbReference>
<reference evidence="1 2" key="1">
    <citation type="submission" date="2017-07" db="EMBL/GenBank/DDBJ databases">
        <title>Annotated genome sequence of Bacterioplanes sanyensis isolated from Red Sea.</title>
        <authorList>
            <person name="Rehman Z.U."/>
        </authorList>
    </citation>
    <scope>NUCLEOTIDE SEQUENCE [LARGE SCALE GENOMIC DNA]</scope>
    <source>
        <strain evidence="1 2">NV9</strain>
    </source>
</reference>
<keyword evidence="2" id="KW-1185">Reference proteome</keyword>
<dbReference type="EMBL" id="CP022530">
    <property type="protein sequence ID" value="ASP39959.1"/>
    <property type="molecule type" value="Genomic_DNA"/>
</dbReference>
<gene>
    <name evidence="1" type="ORF">CHH28_15335</name>
</gene>
<dbReference type="KEGG" id="bsan:CHH28_15335"/>
<sequence length="157" mass="18244">MEDTGEIIIKAPSEWLETFKTQPVWGLSKLAEHAGVPTVWVDELLIDVDSIEQHGDYLKLGYENPEGVAASRDFIRHAQGIEYYACHWGDYGTDSFFVLNDQGVRYDFYLEECSDEMEYEHNVESKRCEIEKWKAAIPQALLEHWPSYTDIDLDDYL</sequence>
<dbReference type="AlphaFoldDB" id="A0A222FMI1"/>
<organism evidence="1 2">
    <name type="scientific">Bacterioplanes sanyensis</name>
    <dbReference type="NCBI Taxonomy" id="1249553"/>
    <lineage>
        <taxon>Bacteria</taxon>
        <taxon>Pseudomonadati</taxon>
        <taxon>Pseudomonadota</taxon>
        <taxon>Gammaproteobacteria</taxon>
        <taxon>Oceanospirillales</taxon>
        <taxon>Oceanospirillaceae</taxon>
        <taxon>Bacterioplanes</taxon>
    </lineage>
</organism>
<protein>
    <submittedName>
        <fullName evidence="1">Uncharacterized protein</fullName>
    </submittedName>
</protein>
<evidence type="ECO:0000313" key="1">
    <source>
        <dbReference type="EMBL" id="ASP39959.1"/>
    </source>
</evidence>
<name>A0A222FMI1_9GAMM</name>